<name>A0AAN5DEZ9_9BILA</name>
<feature type="compositionally biased region" description="Basic and acidic residues" evidence="1">
    <location>
        <begin position="60"/>
        <end position="80"/>
    </location>
</feature>
<proteinExistence type="predicted"/>
<feature type="region of interest" description="Disordered" evidence="1">
    <location>
        <begin position="232"/>
        <end position="253"/>
    </location>
</feature>
<keyword evidence="3" id="KW-1185">Reference proteome</keyword>
<gene>
    <name evidence="2" type="ORF">PMAYCL1PPCAC_30789</name>
</gene>
<evidence type="ECO:0000256" key="1">
    <source>
        <dbReference type="SAM" id="MobiDB-lite"/>
    </source>
</evidence>
<feature type="compositionally biased region" description="Basic and acidic residues" evidence="1">
    <location>
        <begin position="1"/>
        <end position="29"/>
    </location>
</feature>
<feature type="non-terminal residue" evidence="2">
    <location>
        <position position="1"/>
    </location>
</feature>
<dbReference type="EMBL" id="BTRK01000006">
    <property type="protein sequence ID" value="GMR60594.1"/>
    <property type="molecule type" value="Genomic_DNA"/>
</dbReference>
<comment type="caution">
    <text evidence="2">The sequence shown here is derived from an EMBL/GenBank/DDBJ whole genome shotgun (WGS) entry which is preliminary data.</text>
</comment>
<feature type="region of interest" description="Disordered" evidence="1">
    <location>
        <begin position="1"/>
        <end position="116"/>
    </location>
</feature>
<sequence length="253" mass="29021">PPLKERKEQNHRYDENKNIRRDRRMEEKKEKRREKRANIDINTTDVIVIKHVKPNPHAPKRPEKNRLVKEERETLDEERIQNNVDNPVDQRYEGLEDPDDEIRSSSSGERRTKHALPATEDAPTIAQLLEPMISSNPKRLATPPLSSEASLMLLAASFSGEQQGCFSENNCLRCLYPRRLSTIYPLQRDQLQSQMPPLSPSTLALANSIESGGTPAWVVHSVHVDVRLRRERTTQQTGRSTIKRLSGMSPLPR</sequence>
<organism evidence="2 3">
    <name type="scientific">Pristionchus mayeri</name>
    <dbReference type="NCBI Taxonomy" id="1317129"/>
    <lineage>
        <taxon>Eukaryota</taxon>
        <taxon>Metazoa</taxon>
        <taxon>Ecdysozoa</taxon>
        <taxon>Nematoda</taxon>
        <taxon>Chromadorea</taxon>
        <taxon>Rhabditida</taxon>
        <taxon>Rhabditina</taxon>
        <taxon>Diplogasteromorpha</taxon>
        <taxon>Diplogasteroidea</taxon>
        <taxon>Neodiplogasteridae</taxon>
        <taxon>Pristionchus</taxon>
    </lineage>
</organism>
<evidence type="ECO:0000313" key="3">
    <source>
        <dbReference type="Proteomes" id="UP001328107"/>
    </source>
</evidence>
<dbReference type="Proteomes" id="UP001328107">
    <property type="component" value="Unassembled WGS sequence"/>
</dbReference>
<protein>
    <submittedName>
        <fullName evidence="2">Uncharacterized protein</fullName>
    </submittedName>
</protein>
<reference evidence="3" key="1">
    <citation type="submission" date="2022-10" db="EMBL/GenBank/DDBJ databases">
        <title>Genome assembly of Pristionchus species.</title>
        <authorList>
            <person name="Yoshida K."/>
            <person name="Sommer R.J."/>
        </authorList>
    </citation>
    <scope>NUCLEOTIDE SEQUENCE [LARGE SCALE GENOMIC DNA]</scope>
    <source>
        <strain evidence="3">RS5460</strain>
    </source>
</reference>
<evidence type="ECO:0000313" key="2">
    <source>
        <dbReference type="EMBL" id="GMR60594.1"/>
    </source>
</evidence>
<dbReference type="AlphaFoldDB" id="A0AAN5DEZ9"/>
<accession>A0AAN5DEZ9</accession>